<evidence type="ECO:0000313" key="2">
    <source>
        <dbReference type="Proteomes" id="UP000518266"/>
    </source>
</evidence>
<sequence>MPSCHSQTKTGGVEGGWGRQRKCLRWRYRWRYRWRRSTGGGGGTCGGVSPLDGQLEGDELEGLGHLMSCGSAPNIQEVGRCASVQLDDVHGGHRQSCSTPDGSIQSDVVQISFGCLMVSWIFLSPVLHREHLLLTVLCVRVEELATRPIGTETPASFSSPMLMY</sequence>
<dbReference type="Proteomes" id="UP000518266">
    <property type="component" value="Unassembled WGS sequence"/>
</dbReference>
<evidence type="ECO:0000313" key="1">
    <source>
        <dbReference type="EMBL" id="KAF3843722.1"/>
    </source>
</evidence>
<keyword evidence="2" id="KW-1185">Reference proteome</keyword>
<comment type="caution">
    <text evidence="1">The sequence shown here is derived from an EMBL/GenBank/DDBJ whole genome shotgun (WGS) entry which is preliminary data.</text>
</comment>
<dbReference type="AlphaFoldDB" id="A0A7J5Y2R0"/>
<organism evidence="1 2">
    <name type="scientific">Dissostichus mawsoni</name>
    <name type="common">Antarctic cod</name>
    <dbReference type="NCBI Taxonomy" id="36200"/>
    <lineage>
        <taxon>Eukaryota</taxon>
        <taxon>Metazoa</taxon>
        <taxon>Chordata</taxon>
        <taxon>Craniata</taxon>
        <taxon>Vertebrata</taxon>
        <taxon>Euteleostomi</taxon>
        <taxon>Actinopterygii</taxon>
        <taxon>Neopterygii</taxon>
        <taxon>Teleostei</taxon>
        <taxon>Neoteleostei</taxon>
        <taxon>Acanthomorphata</taxon>
        <taxon>Eupercaria</taxon>
        <taxon>Perciformes</taxon>
        <taxon>Notothenioidei</taxon>
        <taxon>Nototheniidae</taxon>
        <taxon>Dissostichus</taxon>
    </lineage>
</organism>
<dbReference type="EMBL" id="JAAKFY010000018">
    <property type="protein sequence ID" value="KAF3843722.1"/>
    <property type="molecule type" value="Genomic_DNA"/>
</dbReference>
<feature type="non-terminal residue" evidence="1">
    <location>
        <position position="1"/>
    </location>
</feature>
<protein>
    <submittedName>
        <fullName evidence="1">Uncharacterized protein</fullName>
    </submittedName>
</protein>
<proteinExistence type="predicted"/>
<reference evidence="1 2" key="1">
    <citation type="submission" date="2020-03" db="EMBL/GenBank/DDBJ databases">
        <title>Dissostichus mawsoni Genome sequencing and assembly.</title>
        <authorList>
            <person name="Park H."/>
        </authorList>
    </citation>
    <scope>NUCLEOTIDE SEQUENCE [LARGE SCALE GENOMIC DNA]</scope>
    <source>
        <strain evidence="1">DM0001</strain>
        <tissue evidence="1">Muscle</tissue>
    </source>
</reference>
<accession>A0A7J5Y2R0</accession>
<gene>
    <name evidence="1" type="ORF">F7725_002571</name>
</gene>
<name>A0A7J5Y2R0_DISMA</name>